<dbReference type="InterPro" id="IPR008207">
    <property type="entry name" value="Sig_transdc_His_kin_Hpt_dom"/>
</dbReference>
<evidence type="ECO:0000313" key="12">
    <source>
        <dbReference type="Proteomes" id="UP001374803"/>
    </source>
</evidence>
<evidence type="ECO:0000256" key="1">
    <source>
        <dbReference type="ARBA" id="ARBA00000085"/>
    </source>
</evidence>
<feature type="region of interest" description="Disordered" evidence="7">
    <location>
        <begin position="256"/>
        <end position="342"/>
    </location>
</feature>
<evidence type="ECO:0000259" key="9">
    <source>
        <dbReference type="PROSITE" id="PS50851"/>
    </source>
</evidence>
<evidence type="ECO:0000256" key="3">
    <source>
        <dbReference type="ARBA" id="ARBA00022553"/>
    </source>
</evidence>
<accession>A0ABZ2L0V6</accession>
<evidence type="ECO:0000256" key="2">
    <source>
        <dbReference type="ARBA" id="ARBA00012438"/>
    </source>
</evidence>
<evidence type="ECO:0000259" key="10">
    <source>
        <dbReference type="PROSITE" id="PS50894"/>
    </source>
</evidence>
<evidence type="ECO:0000256" key="6">
    <source>
        <dbReference type="PROSITE-ProRule" id="PRU00110"/>
    </source>
</evidence>
<dbReference type="InterPro" id="IPR051315">
    <property type="entry name" value="Bact_Chemotaxis_CheA"/>
</dbReference>
<dbReference type="SMART" id="SM00260">
    <property type="entry name" value="CheW"/>
    <property type="match status" value="1"/>
</dbReference>
<dbReference type="SUPFAM" id="SSF47384">
    <property type="entry name" value="Homodimeric domain of signal transducing histidine kinase"/>
    <property type="match status" value="1"/>
</dbReference>
<dbReference type="InterPro" id="IPR003594">
    <property type="entry name" value="HATPase_dom"/>
</dbReference>
<comment type="catalytic activity">
    <reaction evidence="1">
        <text>ATP + protein L-histidine = ADP + protein N-phospho-L-histidine.</text>
        <dbReference type="EC" id="2.7.13.3"/>
    </reaction>
</comment>
<dbReference type="Gene3D" id="2.30.30.40">
    <property type="entry name" value="SH3 Domains"/>
    <property type="match status" value="1"/>
</dbReference>
<evidence type="ECO:0000313" key="11">
    <source>
        <dbReference type="EMBL" id="WXB03194.1"/>
    </source>
</evidence>
<keyword evidence="4" id="KW-0808">Transferase</keyword>
<dbReference type="PRINTS" id="PR00344">
    <property type="entry name" value="BCTRLSENSOR"/>
</dbReference>
<dbReference type="Gene3D" id="3.30.565.10">
    <property type="entry name" value="Histidine kinase-like ATPase, C-terminal domain"/>
    <property type="match status" value="1"/>
</dbReference>
<proteinExistence type="predicted"/>
<protein>
    <recommendedName>
        <fullName evidence="2">histidine kinase</fullName>
        <ecNumber evidence="2">2.7.13.3</ecNumber>
    </recommendedName>
</protein>
<dbReference type="CDD" id="cd00088">
    <property type="entry name" value="HPT"/>
    <property type="match status" value="1"/>
</dbReference>
<feature type="compositionally biased region" description="Low complexity" evidence="7">
    <location>
        <begin position="319"/>
        <end position="328"/>
    </location>
</feature>
<dbReference type="PROSITE" id="PS50894">
    <property type="entry name" value="HPT"/>
    <property type="match status" value="1"/>
</dbReference>
<feature type="domain" description="HPt" evidence="10">
    <location>
        <begin position="9"/>
        <end position="117"/>
    </location>
</feature>
<evidence type="ECO:0000256" key="4">
    <source>
        <dbReference type="ARBA" id="ARBA00022679"/>
    </source>
</evidence>
<dbReference type="EMBL" id="CP089983">
    <property type="protein sequence ID" value="WXB03194.1"/>
    <property type="molecule type" value="Genomic_DNA"/>
</dbReference>
<dbReference type="SMART" id="SM00387">
    <property type="entry name" value="HATPase_c"/>
    <property type="match status" value="1"/>
</dbReference>
<dbReference type="InterPro" id="IPR036061">
    <property type="entry name" value="CheW-like_dom_sf"/>
</dbReference>
<feature type="domain" description="CheW-like" evidence="9">
    <location>
        <begin position="645"/>
        <end position="779"/>
    </location>
</feature>
<dbReference type="SMART" id="SM01231">
    <property type="entry name" value="H-kinase_dim"/>
    <property type="match status" value="1"/>
</dbReference>
<dbReference type="PROSITE" id="PS50851">
    <property type="entry name" value="CHEW"/>
    <property type="match status" value="1"/>
</dbReference>
<evidence type="ECO:0000259" key="8">
    <source>
        <dbReference type="PROSITE" id="PS50109"/>
    </source>
</evidence>
<dbReference type="InterPro" id="IPR004358">
    <property type="entry name" value="Sig_transdc_His_kin-like_C"/>
</dbReference>
<reference evidence="11" key="1">
    <citation type="submission" date="2021-12" db="EMBL/GenBank/DDBJ databases">
        <title>Discovery of the Pendulisporaceae a myxobacterial family with distinct sporulation behavior and unique specialized metabolism.</title>
        <authorList>
            <person name="Garcia R."/>
            <person name="Popoff A."/>
            <person name="Bader C.D."/>
            <person name="Loehr J."/>
            <person name="Walesch S."/>
            <person name="Walt C."/>
            <person name="Boldt J."/>
            <person name="Bunk B."/>
            <person name="Haeckl F.J.F.P.J."/>
            <person name="Gunesch A.P."/>
            <person name="Birkelbach J."/>
            <person name="Nuebel U."/>
            <person name="Pietschmann T."/>
            <person name="Bach T."/>
            <person name="Mueller R."/>
        </authorList>
    </citation>
    <scope>NUCLEOTIDE SEQUENCE</scope>
    <source>
        <strain evidence="11">MSr11367</strain>
    </source>
</reference>
<dbReference type="PROSITE" id="PS50109">
    <property type="entry name" value="HIS_KIN"/>
    <property type="match status" value="1"/>
</dbReference>
<dbReference type="Pfam" id="PF02518">
    <property type="entry name" value="HATPase_c"/>
    <property type="match status" value="1"/>
</dbReference>
<evidence type="ECO:0000256" key="7">
    <source>
        <dbReference type="SAM" id="MobiDB-lite"/>
    </source>
</evidence>
<dbReference type="SUPFAM" id="SSF50341">
    <property type="entry name" value="CheW-like"/>
    <property type="match status" value="1"/>
</dbReference>
<name>A0ABZ2L0V6_9BACT</name>
<evidence type="ECO:0000256" key="5">
    <source>
        <dbReference type="ARBA" id="ARBA00022777"/>
    </source>
</evidence>
<dbReference type="SMART" id="SM00073">
    <property type="entry name" value="HPT"/>
    <property type="match status" value="1"/>
</dbReference>
<dbReference type="PANTHER" id="PTHR43395:SF1">
    <property type="entry name" value="CHEMOTAXIS PROTEIN CHEA"/>
    <property type="match status" value="1"/>
</dbReference>
<dbReference type="Gene3D" id="1.10.287.560">
    <property type="entry name" value="Histidine kinase CheA-like, homodimeric domain"/>
    <property type="match status" value="1"/>
</dbReference>
<dbReference type="Pfam" id="PF02895">
    <property type="entry name" value="H-kinase_dim"/>
    <property type="match status" value="1"/>
</dbReference>
<keyword evidence="3 6" id="KW-0597">Phosphoprotein</keyword>
<dbReference type="Pfam" id="PF01584">
    <property type="entry name" value="CheW"/>
    <property type="match status" value="1"/>
</dbReference>
<dbReference type="SUPFAM" id="SSF47226">
    <property type="entry name" value="Histidine-containing phosphotransfer domain, HPT domain"/>
    <property type="match status" value="1"/>
</dbReference>
<dbReference type="RefSeq" id="WP_394832821.1">
    <property type="nucleotide sequence ID" value="NZ_CP089929.1"/>
</dbReference>
<dbReference type="PANTHER" id="PTHR43395">
    <property type="entry name" value="SENSOR HISTIDINE KINASE CHEA"/>
    <property type="match status" value="1"/>
</dbReference>
<dbReference type="InterPro" id="IPR005467">
    <property type="entry name" value="His_kinase_dom"/>
</dbReference>
<dbReference type="InterPro" id="IPR036097">
    <property type="entry name" value="HisK_dim/P_sf"/>
</dbReference>
<dbReference type="InterPro" id="IPR036890">
    <property type="entry name" value="HATPase_C_sf"/>
</dbReference>
<dbReference type="Gene3D" id="1.20.120.160">
    <property type="entry name" value="HPT domain"/>
    <property type="match status" value="1"/>
</dbReference>
<sequence length="809" mass="87275">MAEHGGGGRGDLGDKAREEFFSEAQELIDGLGRDLLAVDAVSKGGRTDPELINDVFRAVHTLKGLAGLFGATLMSGLSHELEDVLDDLRLGRLEMSPAVLDLLFRAVELYAQILAAERGDRPDEPGADVKALLHALGQVSQRREGGGVSPVAQYELDPGLLGVLTEYEEYRLRTNIAQGVSLFRIRVQFRLDTIDSALDELKARARPHGEIITYLPTGEGGDADSIELEILLASHATLAVLEAALGGSYAAIEEVQRRGGRSRPPPAIDEHEGEPFGDMTGAVPAVTGETSSFPQAPQPPESKAGELPLPVVWGREPPTTGTVSTTTSEMPPPFGDFGRVSRGRPTDVDDILKSMPPPVPPAEKQPSYPPGAVGGTGGREMSLRSVSQTVRVDIRKLDHLMNIVGELAIVRTSLAKLSDKVRLRPDARGLANELYRLHRVFERNLAQMQNGILEVRMVPLGQAFDKLARIVRQISREHDKQVNLVVTGAETEIDKLIVEELSDPLMHMIRNAIDHGIEPREERMRVGKPTVGTIALNAFQKGNHVVIEVEDDGAGMNTQVIINSAVRRGLLSREQAMELAPHEILGLVFLPGFTTRGEATDLSGRGVGMDIVKTNISRMGGIIDISSELGIGTKMTITLPITLAVISVLIVETAGRTYAIPLASVEEAIVFDERDVRAVEDREVMNQRGRTLPICRLWKLFGLAPEAAATGKRFVVIAAVGNRKLGFVVDRLVGQQDIVIKALGKSLSHVRGFAGATELGDQRVALVLDVAALVEEVLSGDGERLLEGRSAGALEMRTEGRLGDGRARA</sequence>
<keyword evidence="12" id="KW-1185">Reference proteome</keyword>
<dbReference type="EC" id="2.7.13.3" evidence="2"/>
<feature type="domain" description="Histidine kinase" evidence="8">
    <location>
        <begin position="385"/>
        <end position="643"/>
    </location>
</feature>
<feature type="modified residue" description="Phosphohistidine" evidence="6">
    <location>
        <position position="60"/>
    </location>
</feature>
<dbReference type="CDD" id="cd16916">
    <property type="entry name" value="HATPase_CheA-like"/>
    <property type="match status" value="1"/>
</dbReference>
<dbReference type="Pfam" id="PF01627">
    <property type="entry name" value="Hpt"/>
    <property type="match status" value="1"/>
</dbReference>
<dbReference type="InterPro" id="IPR004105">
    <property type="entry name" value="CheA-like_dim"/>
</dbReference>
<dbReference type="SUPFAM" id="SSF55874">
    <property type="entry name" value="ATPase domain of HSP90 chaperone/DNA topoisomerase II/histidine kinase"/>
    <property type="match status" value="1"/>
</dbReference>
<dbReference type="InterPro" id="IPR037006">
    <property type="entry name" value="CheA-like_homodim_sf"/>
</dbReference>
<gene>
    <name evidence="11" type="ORF">LVJ94_40605</name>
</gene>
<dbReference type="InterPro" id="IPR002545">
    <property type="entry name" value="CheW-lke_dom"/>
</dbReference>
<organism evidence="11 12">
    <name type="scientific">Pendulispora rubella</name>
    <dbReference type="NCBI Taxonomy" id="2741070"/>
    <lineage>
        <taxon>Bacteria</taxon>
        <taxon>Pseudomonadati</taxon>
        <taxon>Myxococcota</taxon>
        <taxon>Myxococcia</taxon>
        <taxon>Myxococcales</taxon>
        <taxon>Sorangiineae</taxon>
        <taxon>Pendulisporaceae</taxon>
        <taxon>Pendulispora</taxon>
    </lineage>
</organism>
<dbReference type="InterPro" id="IPR036641">
    <property type="entry name" value="HPT_dom_sf"/>
</dbReference>
<keyword evidence="5" id="KW-0418">Kinase</keyword>
<dbReference type="Proteomes" id="UP001374803">
    <property type="component" value="Chromosome"/>
</dbReference>
<dbReference type="CDD" id="cd00731">
    <property type="entry name" value="CheA_reg"/>
    <property type="match status" value="1"/>
</dbReference>